<organism evidence="2 3">
    <name type="scientific">Cutaneotrichosporon oleaginosum</name>
    <dbReference type="NCBI Taxonomy" id="879819"/>
    <lineage>
        <taxon>Eukaryota</taxon>
        <taxon>Fungi</taxon>
        <taxon>Dikarya</taxon>
        <taxon>Basidiomycota</taxon>
        <taxon>Agaricomycotina</taxon>
        <taxon>Tremellomycetes</taxon>
        <taxon>Trichosporonales</taxon>
        <taxon>Trichosporonaceae</taxon>
        <taxon>Cutaneotrichosporon</taxon>
    </lineage>
</organism>
<evidence type="ECO:0000313" key="3">
    <source>
        <dbReference type="Proteomes" id="UP000053611"/>
    </source>
</evidence>
<feature type="region of interest" description="Disordered" evidence="1">
    <location>
        <begin position="181"/>
        <end position="203"/>
    </location>
</feature>
<dbReference type="RefSeq" id="XP_018281246.1">
    <property type="nucleotide sequence ID" value="XM_018419914.1"/>
</dbReference>
<feature type="compositionally biased region" description="Low complexity" evidence="1">
    <location>
        <begin position="376"/>
        <end position="388"/>
    </location>
</feature>
<proteinExistence type="predicted"/>
<protein>
    <submittedName>
        <fullName evidence="2">Uncharacterized protein</fullName>
    </submittedName>
</protein>
<name>A0A0J0XUL0_9TREE</name>
<evidence type="ECO:0000313" key="2">
    <source>
        <dbReference type="EMBL" id="KLT44755.1"/>
    </source>
</evidence>
<feature type="region of interest" description="Disordered" evidence="1">
    <location>
        <begin position="360"/>
        <end position="393"/>
    </location>
</feature>
<evidence type="ECO:0000256" key="1">
    <source>
        <dbReference type="SAM" id="MobiDB-lite"/>
    </source>
</evidence>
<reference evidence="2 3" key="1">
    <citation type="submission" date="2015-03" db="EMBL/GenBank/DDBJ databases">
        <title>Genomics and transcriptomics of the oil-accumulating basidiomycete yeast T. oleaginosus allow insights into substrate utilization and the diverse evolutionary trajectories of mating systems in fungi.</title>
        <authorList>
            <consortium name="DOE Joint Genome Institute"/>
            <person name="Kourist R."/>
            <person name="Kracht O."/>
            <person name="Bracharz F."/>
            <person name="Lipzen A."/>
            <person name="Nolan M."/>
            <person name="Ohm R."/>
            <person name="Grigoriev I."/>
            <person name="Sun S."/>
            <person name="Heitman J."/>
            <person name="Bruck T."/>
            <person name="Nowrousian M."/>
        </authorList>
    </citation>
    <scope>NUCLEOTIDE SEQUENCE [LARGE SCALE GENOMIC DNA]</scope>
    <source>
        <strain evidence="2 3">IBC0246</strain>
    </source>
</reference>
<dbReference type="GeneID" id="28980517"/>
<feature type="region of interest" description="Disordered" evidence="1">
    <location>
        <begin position="130"/>
        <end position="168"/>
    </location>
</feature>
<feature type="compositionally biased region" description="Pro residues" evidence="1">
    <location>
        <begin position="39"/>
        <end position="49"/>
    </location>
</feature>
<feature type="compositionally biased region" description="Pro residues" evidence="1">
    <location>
        <begin position="14"/>
        <end position="24"/>
    </location>
</feature>
<keyword evidence="3" id="KW-1185">Reference proteome</keyword>
<dbReference type="EMBL" id="KQ087185">
    <property type="protein sequence ID" value="KLT44755.1"/>
    <property type="molecule type" value="Genomic_DNA"/>
</dbReference>
<gene>
    <name evidence="2" type="ORF">CC85DRAFT_203380</name>
</gene>
<dbReference type="Proteomes" id="UP000053611">
    <property type="component" value="Unassembled WGS sequence"/>
</dbReference>
<dbReference type="AlphaFoldDB" id="A0A0J0XUL0"/>
<sequence>MTEPVSKSPRQGPVRPPPSGPLPLLPSQKHRTKTLRRAPPAPIVPPPREPYLGRIQLSPNPLSSIIQGDIYVNLLGHEAILVLGDGHGFPGAPESYFPTRQCRITLYGARLIPLEHESFRKPEGHLITTGVGAGGGVQTSKSVAIPPRADQGKETRSPVASLQSNSGSWDWLQVDPGANTYRRKTRTPRTPMRSTPNSPATRSCHAVRASEIGPPDTHSVFVTPEMFIPSRPPPLPPQWSQYSSAIPVLDSTSPPMAPNPDLLPTLSSPTTFTLPLRALCKPPDASPGYVATPGRATGLRTSKSLHNLTQTLATGMSPAARAYLATPVGPLASSESISRQIPLTGYDHEADTFRLHPWSQEALPLGGPSQSRYRTPSDSSQSSYSPSPEIEQRSVAAYEELTAPSILRQPGAASH</sequence>
<feature type="region of interest" description="Disordered" evidence="1">
    <location>
        <begin position="1"/>
        <end position="49"/>
    </location>
</feature>
<feature type="compositionally biased region" description="Polar residues" evidence="1">
    <location>
        <begin position="158"/>
        <end position="168"/>
    </location>
</feature>
<accession>A0A0J0XUL0</accession>